<feature type="domain" description="PAS" evidence="6">
    <location>
        <begin position="404"/>
        <end position="460"/>
    </location>
</feature>
<dbReference type="SUPFAM" id="SSF55073">
    <property type="entry name" value="Nucleotide cyclase"/>
    <property type="match status" value="1"/>
</dbReference>
<dbReference type="Proteomes" id="UP000242886">
    <property type="component" value="Chromosome SDENCHOL"/>
</dbReference>
<dbReference type="SMART" id="SM00267">
    <property type="entry name" value="GGDEF"/>
    <property type="match status" value="1"/>
</dbReference>
<dbReference type="CDD" id="cd01949">
    <property type="entry name" value="GGDEF"/>
    <property type="match status" value="1"/>
</dbReference>
<dbReference type="Pfam" id="PF00990">
    <property type="entry name" value="GGDEF"/>
    <property type="match status" value="1"/>
</dbReference>
<dbReference type="InterPro" id="IPR035965">
    <property type="entry name" value="PAS-like_dom_sf"/>
</dbReference>
<keyword evidence="4" id="KW-1133">Transmembrane helix</keyword>
<dbReference type="Pfam" id="PF09084">
    <property type="entry name" value="NMT1"/>
    <property type="match status" value="1"/>
</dbReference>
<feature type="coiled-coil region" evidence="3">
    <location>
        <begin position="504"/>
        <end position="531"/>
    </location>
</feature>
<dbReference type="InterPro" id="IPR043128">
    <property type="entry name" value="Rev_trsase/Diguanyl_cyclase"/>
</dbReference>
<keyword evidence="9" id="KW-1185">Reference proteome</keyword>
<protein>
    <recommendedName>
        <fullName evidence="1">diguanylate cyclase</fullName>
        <ecNumber evidence="1">2.7.7.65</ecNumber>
    </recommendedName>
</protein>
<dbReference type="PANTHER" id="PTHR45138">
    <property type="entry name" value="REGULATORY COMPONENTS OF SENSORY TRANSDUCTION SYSTEM"/>
    <property type="match status" value="1"/>
</dbReference>
<dbReference type="EMBL" id="LT837803">
    <property type="protein sequence ID" value="SMB24796.1"/>
    <property type="molecule type" value="Genomic_DNA"/>
</dbReference>
<dbReference type="PROSITE" id="PS50887">
    <property type="entry name" value="GGDEF"/>
    <property type="match status" value="1"/>
</dbReference>
<keyword evidence="3" id="KW-0175">Coiled coil</keyword>
<evidence type="ECO:0000313" key="9">
    <source>
        <dbReference type="Proteomes" id="UP000242886"/>
    </source>
</evidence>
<dbReference type="FunFam" id="3.30.70.270:FF:000001">
    <property type="entry name" value="Diguanylate cyclase domain protein"/>
    <property type="match status" value="1"/>
</dbReference>
<evidence type="ECO:0000256" key="5">
    <source>
        <dbReference type="SAM" id="SignalP"/>
    </source>
</evidence>
<keyword evidence="4" id="KW-0472">Membrane</keyword>
<feature type="signal peptide" evidence="5">
    <location>
        <begin position="1"/>
        <end position="29"/>
    </location>
</feature>
<evidence type="ECO:0000256" key="1">
    <source>
        <dbReference type="ARBA" id="ARBA00012528"/>
    </source>
</evidence>
<organism evidence="8 9">
    <name type="scientific">Sterolibacterium denitrificans</name>
    <dbReference type="NCBI Taxonomy" id="157592"/>
    <lineage>
        <taxon>Bacteria</taxon>
        <taxon>Pseudomonadati</taxon>
        <taxon>Pseudomonadota</taxon>
        <taxon>Betaproteobacteria</taxon>
        <taxon>Nitrosomonadales</taxon>
        <taxon>Sterolibacteriaceae</taxon>
        <taxon>Sterolibacterium</taxon>
    </lineage>
</organism>
<dbReference type="Gene3D" id="3.30.70.270">
    <property type="match status" value="1"/>
</dbReference>
<dbReference type="GO" id="GO:1902201">
    <property type="term" value="P:negative regulation of bacterial-type flagellum-dependent cell motility"/>
    <property type="evidence" value="ECO:0007669"/>
    <property type="project" value="TreeGrafter"/>
</dbReference>
<gene>
    <name evidence="8" type="ORF">SDENCHOL_11141</name>
</gene>
<name>A0A7Z7HQC6_9PROT</name>
<evidence type="ECO:0000256" key="2">
    <source>
        <dbReference type="ARBA" id="ARBA00034247"/>
    </source>
</evidence>
<dbReference type="PANTHER" id="PTHR45138:SF9">
    <property type="entry name" value="DIGUANYLATE CYCLASE DGCM-RELATED"/>
    <property type="match status" value="1"/>
</dbReference>
<dbReference type="GO" id="GO:0052621">
    <property type="term" value="F:diguanylate cyclase activity"/>
    <property type="evidence" value="ECO:0007669"/>
    <property type="project" value="UniProtKB-EC"/>
</dbReference>
<evidence type="ECO:0000313" key="8">
    <source>
        <dbReference type="EMBL" id="SMB24796.1"/>
    </source>
</evidence>
<dbReference type="GO" id="GO:0005886">
    <property type="term" value="C:plasma membrane"/>
    <property type="evidence" value="ECO:0007669"/>
    <property type="project" value="TreeGrafter"/>
</dbReference>
<dbReference type="InterPro" id="IPR050469">
    <property type="entry name" value="Diguanylate_Cyclase"/>
</dbReference>
<dbReference type="CDD" id="cd00130">
    <property type="entry name" value="PAS"/>
    <property type="match status" value="1"/>
</dbReference>
<proteinExistence type="predicted"/>
<dbReference type="Gene3D" id="3.40.190.10">
    <property type="entry name" value="Periplasmic binding protein-like II"/>
    <property type="match status" value="2"/>
</dbReference>
<evidence type="ECO:0000259" key="6">
    <source>
        <dbReference type="PROSITE" id="PS50112"/>
    </source>
</evidence>
<dbReference type="SUPFAM" id="SSF53850">
    <property type="entry name" value="Periplasmic binding protein-like II"/>
    <property type="match status" value="1"/>
</dbReference>
<sequence>MMKLRTYTLTKFLNLLLFLGLLASAPASALEKVTLQLNGYHQFQYAGYYAALEQGYYSEAGLDVAIVEFKMGIDPVIDVYSGKAEFGVSNSSLLLARAANKPVVALAAIGQHSANVLFGQPRGKEQKEQKEQGMQALTGKRIMLDTQADSVLALLANEGMAGQFVELTHSYDPQDLIKGKVDAMSGSLLNELYFFERAKFPAHIYAPRDAGIDFYGDVLFTSEHMVSGEGDKVRAFRAASLRGWQYAMAHQSEMVDLIRNKYAQRLDRDHLLFQGRQMQALMDLDSTEIGNQTAARWLAIGAAYLGMGKLEQVPSIDGFIFDPTPPPKKAGPDYKLLALIAAGALLIVLFLLVTFRLTRAQFALRIEKQRQEALQEQLRANEERYRGLFISMDNGFALNEIICDNDGKPIDYRFIEVNPAFEKVSGMPREKLIGKRAKEVLQSGDDDWLEQFGSVALTGQPKRYEKFSQKTCRWFATDSYSPAPGKFAVVTQEITERKQMEIALTKANIELRDKYEEISRLQEKLREQAVRDPLTGLHNRRYLDETLQRELARAKRESYTLCVILIDLDFFKKVNDTYGHLAGDEVLKAFARLLHDHARAGDVACRYGGEEFMLMLPKMPTETAIERANVLREKFAATKVPFGEAEISTTLSIGIAIFPQHGGNPDELTNNADQALYVAKSEGRNRAIVFDPGRPPAIHG</sequence>
<dbReference type="EC" id="2.7.7.65" evidence="1"/>
<dbReference type="GO" id="GO:0043709">
    <property type="term" value="P:cell adhesion involved in single-species biofilm formation"/>
    <property type="evidence" value="ECO:0007669"/>
    <property type="project" value="TreeGrafter"/>
</dbReference>
<reference evidence="8" key="1">
    <citation type="submission" date="2017-03" db="EMBL/GenBank/DDBJ databases">
        <authorList>
            <consortium name="AG Boll"/>
        </authorList>
    </citation>
    <scope>NUCLEOTIDE SEQUENCE [LARGE SCALE GENOMIC DNA]</scope>
    <source>
        <strain evidence="8">Chol</strain>
    </source>
</reference>
<keyword evidence="5" id="KW-0732">Signal</keyword>
<dbReference type="NCBIfam" id="TIGR00254">
    <property type="entry name" value="GGDEF"/>
    <property type="match status" value="1"/>
</dbReference>
<dbReference type="RefSeq" id="WP_154716362.1">
    <property type="nucleotide sequence ID" value="NZ_LT837803.1"/>
</dbReference>
<evidence type="ECO:0000256" key="4">
    <source>
        <dbReference type="SAM" id="Phobius"/>
    </source>
</evidence>
<dbReference type="InterPro" id="IPR015168">
    <property type="entry name" value="SsuA/THI5"/>
</dbReference>
<dbReference type="Gene3D" id="3.30.450.20">
    <property type="entry name" value="PAS domain"/>
    <property type="match status" value="1"/>
</dbReference>
<accession>A0A7Z7HQC6</accession>
<evidence type="ECO:0000256" key="3">
    <source>
        <dbReference type="SAM" id="Coils"/>
    </source>
</evidence>
<feature type="domain" description="GGDEF" evidence="7">
    <location>
        <begin position="559"/>
        <end position="692"/>
    </location>
</feature>
<feature type="transmembrane region" description="Helical" evidence="4">
    <location>
        <begin position="336"/>
        <end position="355"/>
    </location>
</feature>
<keyword evidence="4" id="KW-0812">Transmembrane</keyword>
<dbReference type="AlphaFoldDB" id="A0A7Z7HQC6"/>
<dbReference type="InterPro" id="IPR000014">
    <property type="entry name" value="PAS"/>
</dbReference>
<comment type="catalytic activity">
    <reaction evidence="2">
        <text>2 GTP = 3',3'-c-di-GMP + 2 diphosphate</text>
        <dbReference type="Rhea" id="RHEA:24898"/>
        <dbReference type="ChEBI" id="CHEBI:33019"/>
        <dbReference type="ChEBI" id="CHEBI:37565"/>
        <dbReference type="ChEBI" id="CHEBI:58805"/>
        <dbReference type="EC" id="2.7.7.65"/>
    </reaction>
</comment>
<dbReference type="InterPro" id="IPR029787">
    <property type="entry name" value="Nucleotide_cyclase"/>
</dbReference>
<dbReference type="SUPFAM" id="SSF55785">
    <property type="entry name" value="PYP-like sensor domain (PAS domain)"/>
    <property type="match status" value="1"/>
</dbReference>
<dbReference type="InterPro" id="IPR000160">
    <property type="entry name" value="GGDEF_dom"/>
</dbReference>
<dbReference type="Pfam" id="PF13188">
    <property type="entry name" value="PAS_8"/>
    <property type="match status" value="1"/>
</dbReference>
<evidence type="ECO:0000259" key="7">
    <source>
        <dbReference type="PROSITE" id="PS50887"/>
    </source>
</evidence>
<feature type="chain" id="PRO_5030595669" description="diguanylate cyclase" evidence="5">
    <location>
        <begin position="30"/>
        <end position="700"/>
    </location>
</feature>
<dbReference type="NCBIfam" id="TIGR00229">
    <property type="entry name" value="sensory_box"/>
    <property type="match status" value="1"/>
</dbReference>
<dbReference type="PROSITE" id="PS50112">
    <property type="entry name" value="PAS"/>
    <property type="match status" value="1"/>
</dbReference>